<sequence length="126" mass="13673">MPNALTRFFMGLMGKSWAYDSAEDVREAIAKNSFDTLEEKVRTHTQGAARLTDSFAFQPGLVDLHDDLHDAWHYLVAIRSRAREMGYGTLAEHLDAAAETTAATLAIVATAAEATVPGPEVPAANR</sequence>
<gene>
    <name evidence="1" type="ORF">QFZ56_008066</name>
</gene>
<organism evidence="1 2">
    <name type="scientific">Streptomyces achromogenes</name>
    <dbReference type="NCBI Taxonomy" id="67255"/>
    <lineage>
        <taxon>Bacteria</taxon>
        <taxon>Bacillati</taxon>
        <taxon>Actinomycetota</taxon>
        <taxon>Actinomycetes</taxon>
        <taxon>Kitasatosporales</taxon>
        <taxon>Streptomycetaceae</taxon>
        <taxon>Streptomyces</taxon>
    </lineage>
</organism>
<proteinExistence type="predicted"/>
<protein>
    <submittedName>
        <fullName evidence="1">Uncharacterized protein</fullName>
    </submittedName>
</protein>
<reference evidence="1 2" key="1">
    <citation type="submission" date="2023-07" db="EMBL/GenBank/DDBJ databases">
        <title>Comparative genomics of wheat-associated soil bacteria to identify genetic determinants of phenazine resistance.</title>
        <authorList>
            <person name="Mouncey N."/>
        </authorList>
    </citation>
    <scope>NUCLEOTIDE SEQUENCE [LARGE SCALE GENOMIC DNA]</scope>
    <source>
        <strain evidence="1 2">W4I19-2</strain>
    </source>
</reference>
<name>A0ABU0QEB2_STRAH</name>
<keyword evidence="2" id="KW-1185">Reference proteome</keyword>
<comment type="caution">
    <text evidence="1">The sequence shown here is derived from an EMBL/GenBank/DDBJ whole genome shotgun (WGS) entry which is preliminary data.</text>
</comment>
<evidence type="ECO:0000313" key="2">
    <source>
        <dbReference type="Proteomes" id="UP001243364"/>
    </source>
</evidence>
<evidence type="ECO:0000313" key="1">
    <source>
        <dbReference type="EMBL" id="MDQ0689020.1"/>
    </source>
</evidence>
<dbReference type="RefSeq" id="WP_307050657.1">
    <property type="nucleotide sequence ID" value="NZ_JAUSYA010000002.1"/>
</dbReference>
<dbReference type="Proteomes" id="UP001243364">
    <property type="component" value="Unassembled WGS sequence"/>
</dbReference>
<accession>A0ABU0QEB2</accession>
<dbReference type="EMBL" id="JAUSYA010000002">
    <property type="protein sequence ID" value="MDQ0689020.1"/>
    <property type="molecule type" value="Genomic_DNA"/>
</dbReference>